<name>A0A0D8XS27_DICVI</name>
<dbReference type="AlphaFoldDB" id="A0A0D8XS27"/>
<dbReference type="PANTHER" id="PTHR23021:SF11">
    <property type="entry name" value="SERPENTINE RECEPTOR, CLASS T"/>
    <property type="match status" value="1"/>
</dbReference>
<feature type="transmembrane region" description="Helical" evidence="1">
    <location>
        <begin position="73"/>
        <end position="92"/>
    </location>
</feature>
<reference evidence="2 3" key="1">
    <citation type="submission" date="2013-11" db="EMBL/GenBank/DDBJ databases">
        <title>Draft genome of the bovine lungworm Dictyocaulus viviparus.</title>
        <authorList>
            <person name="Mitreva M."/>
        </authorList>
    </citation>
    <scope>NUCLEOTIDE SEQUENCE [LARGE SCALE GENOMIC DNA]</scope>
    <source>
        <strain evidence="2 3">HannoverDv2000</strain>
    </source>
</reference>
<keyword evidence="1" id="KW-0812">Transmembrane</keyword>
<feature type="transmembrane region" description="Helical" evidence="1">
    <location>
        <begin position="12"/>
        <end position="33"/>
    </location>
</feature>
<dbReference type="EMBL" id="KN716313">
    <property type="protein sequence ID" value="KJH47320.1"/>
    <property type="molecule type" value="Genomic_DNA"/>
</dbReference>
<sequence>MRIRINSIEHVVVAGLWCGTCLNGLLLVINRLLDLWNKRIMGMCYINVICLCYLLMMFIYIKMFYENRTYLMMFIPISYALYFMFFTPPLIFNADHMAWFFSTLEEDIDIGAFHNYSHTVNNLFVVIITCLLYVVYSKVLLRHSKASKLTWAQKSHRKIKKALPCLPLLLIVA</sequence>
<dbReference type="Pfam" id="PF10321">
    <property type="entry name" value="7TM_GPCR_Srt"/>
    <property type="match status" value="1"/>
</dbReference>
<proteinExistence type="predicted"/>
<gene>
    <name evidence="2" type="ORF">DICVIV_06621</name>
</gene>
<dbReference type="PANTHER" id="PTHR23021">
    <property type="entry name" value="SERPENTINE RECEPTOR, CLASS T"/>
    <property type="match status" value="1"/>
</dbReference>
<keyword evidence="1" id="KW-1133">Transmembrane helix</keyword>
<evidence type="ECO:0000256" key="1">
    <source>
        <dbReference type="SAM" id="Phobius"/>
    </source>
</evidence>
<evidence type="ECO:0000313" key="3">
    <source>
        <dbReference type="Proteomes" id="UP000053766"/>
    </source>
</evidence>
<keyword evidence="1" id="KW-0472">Membrane</keyword>
<protein>
    <recommendedName>
        <fullName evidence="4">7TM GPCR serpentine receptor class x (Srx) domain-containing protein</fullName>
    </recommendedName>
</protein>
<feature type="transmembrane region" description="Helical" evidence="1">
    <location>
        <begin position="39"/>
        <end position="61"/>
    </location>
</feature>
<evidence type="ECO:0000313" key="2">
    <source>
        <dbReference type="EMBL" id="KJH47320.1"/>
    </source>
</evidence>
<keyword evidence="3" id="KW-1185">Reference proteome</keyword>
<accession>A0A0D8XS27</accession>
<feature type="transmembrane region" description="Helical" evidence="1">
    <location>
        <begin position="123"/>
        <end position="141"/>
    </location>
</feature>
<organism evidence="2 3">
    <name type="scientific">Dictyocaulus viviparus</name>
    <name type="common">Bovine lungworm</name>
    <dbReference type="NCBI Taxonomy" id="29172"/>
    <lineage>
        <taxon>Eukaryota</taxon>
        <taxon>Metazoa</taxon>
        <taxon>Ecdysozoa</taxon>
        <taxon>Nematoda</taxon>
        <taxon>Chromadorea</taxon>
        <taxon>Rhabditida</taxon>
        <taxon>Rhabditina</taxon>
        <taxon>Rhabditomorpha</taxon>
        <taxon>Strongyloidea</taxon>
        <taxon>Metastrongylidae</taxon>
        <taxon>Dictyocaulus</taxon>
    </lineage>
</organism>
<dbReference type="InterPro" id="IPR019425">
    <property type="entry name" value="7TM_GPCR_serpentine_rcpt_Srt"/>
</dbReference>
<dbReference type="Proteomes" id="UP000053766">
    <property type="component" value="Unassembled WGS sequence"/>
</dbReference>
<dbReference type="STRING" id="29172.A0A0D8XS27"/>
<evidence type="ECO:0008006" key="4">
    <source>
        <dbReference type="Google" id="ProtNLM"/>
    </source>
</evidence>
<reference evidence="3" key="2">
    <citation type="journal article" date="2016" name="Sci. Rep.">
        <title>Dictyocaulus viviparus genome, variome and transcriptome elucidate lungworm biology and support future intervention.</title>
        <authorList>
            <person name="McNulty S.N."/>
            <person name="Strube C."/>
            <person name="Rosa B.A."/>
            <person name="Martin J.C."/>
            <person name="Tyagi R."/>
            <person name="Choi Y.J."/>
            <person name="Wang Q."/>
            <person name="Hallsworth Pepin K."/>
            <person name="Zhang X."/>
            <person name="Ozersky P."/>
            <person name="Wilson R.K."/>
            <person name="Sternberg P.W."/>
            <person name="Gasser R.B."/>
            <person name="Mitreva M."/>
        </authorList>
    </citation>
    <scope>NUCLEOTIDE SEQUENCE [LARGE SCALE GENOMIC DNA]</scope>
    <source>
        <strain evidence="3">HannoverDv2000</strain>
    </source>
</reference>